<accession>A0A0C2J2K7</accession>
<organism evidence="2 3">
    <name type="scientific">Thelohanellus kitauei</name>
    <name type="common">Myxosporean</name>
    <dbReference type="NCBI Taxonomy" id="669202"/>
    <lineage>
        <taxon>Eukaryota</taxon>
        <taxon>Metazoa</taxon>
        <taxon>Cnidaria</taxon>
        <taxon>Myxozoa</taxon>
        <taxon>Myxosporea</taxon>
        <taxon>Bivalvulida</taxon>
        <taxon>Platysporina</taxon>
        <taxon>Myxobolidae</taxon>
        <taxon>Thelohanellus</taxon>
    </lineage>
</organism>
<name>A0A0C2J2K7_THEKT</name>
<gene>
    <name evidence="2" type="ORF">RF11_02999</name>
</gene>
<feature type="transmembrane region" description="Helical" evidence="1">
    <location>
        <begin position="180"/>
        <end position="200"/>
    </location>
</feature>
<sequence length="201" mass="23387">MYQFDLKVTECRKDSTELYFELRTHDGQTAQIICNSSISHIEIEISGCKLKVINPENSFSKEYSIGYTFKLNKNIKYKISHFKIIVDFSKTVDKNTANTQEERLEMMIYMLKINFENNDECDIKGQEEENIFVDFNSNTLIYPCKSDEAKSTSDSSTLSDYIETNLENSHFMTDETCQPVWIMLIISIMLLALSISVYFVF</sequence>
<keyword evidence="1" id="KW-0472">Membrane</keyword>
<evidence type="ECO:0000256" key="1">
    <source>
        <dbReference type="SAM" id="Phobius"/>
    </source>
</evidence>
<keyword evidence="3" id="KW-1185">Reference proteome</keyword>
<evidence type="ECO:0000313" key="2">
    <source>
        <dbReference type="EMBL" id="KII72094.1"/>
    </source>
</evidence>
<keyword evidence="1" id="KW-0812">Transmembrane</keyword>
<evidence type="ECO:0000313" key="3">
    <source>
        <dbReference type="Proteomes" id="UP000031668"/>
    </source>
</evidence>
<comment type="caution">
    <text evidence="2">The sequence shown here is derived from an EMBL/GenBank/DDBJ whole genome shotgun (WGS) entry which is preliminary data.</text>
</comment>
<dbReference type="AlphaFoldDB" id="A0A0C2J2K7"/>
<dbReference type="Proteomes" id="UP000031668">
    <property type="component" value="Unassembled WGS sequence"/>
</dbReference>
<keyword evidence="1" id="KW-1133">Transmembrane helix</keyword>
<dbReference type="EMBL" id="JWZT01001394">
    <property type="protein sequence ID" value="KII72094.1"/>
    <property type="molecule type" value="Genomic_DNA"/>
</dbReference>
<protein>
    <submittedName>
        <fullName evidence="2">Uncharacterized protein</fullName>
    </submittedName>
</protein>
<proteinExistence type="predicted"/>
<reference evidence="2 3" key="1">
    <citation type="journal article" date="2014" name="Genome Biol. Evol.">
        <title>The genome of the myxosporean Thelohanellus kitauei shows adaptations to nutrient acquisition within its fish host.</title>
        <authorList>
            <person name="Yang Y."/>
            <person name="Xiong J."/>
            <person name="Zhou Z."/>
            <person name="Huo F."/>
            <person name="Miao W."/>
            <person name="Ran C."/>
            <person name="Liu Y."/>
            <person name="Zhang J."/>
            <person name="Feng J."/>
            <person name="Wang M."/>
            <person name="Wang M."/>
            <person name="Wang L."/>
            <person name="Yao B."/>
        </authorList>
    </citation>
    <scope>NUCLEOTIDE SEQUENCE [LARGE SCALE GENOMIC DNA]</scope>
    <source>
        <strain evidence="2">Wuqing</strain>
    </source>
</reference>